<gene>
    <name evidence="3" type="ORF">GMARGA_LOCUS16367</name>
</gene>
<evidence type="ECO:0000313" key="4">
    <source>
        <dbReference type="Proteomes" id="UP000789901"/>
    </source>
</evidence>
<feature type="compositionally biased region" description="Acidic residues" evidence="1">
    <location>
        <begin position="307"/>
        <end position="316"/>
    </location>
</feature>
<reference evidence="3 4" key="1">
    <citation type="submission" date="2021-06" db="EMBL/GenBank/DDBJ databases">
        <authorList>
            <person name="Kallberg Y."/>
            <person name="Tangrot J."/>
            <person name="Rosling A."/>
        </authorList>
    </citation>
    <scope>NUCLEOTIDE SEQUENCE [LARGE SCALE GENOMIC DNA]</scope>
    <source>
        <strain evidence="3 4">120-4 pot B 10/14</strain>
    </source>
</reference>
<proteinExistence type="predicted"/>
<dbReference type="PANTHER" id="PTHR31669:SF251">
    <property type="entry name" value="PROTEIN FAR1-RELATED SEQUENCE"/>
    <property type="match status" value="1"/>
</dbReference>
<dbReference type="Proteomes" id="UP000789901">
    <property type="component" value="Unassembled WGS sequence"/>
</dbReference>
<protein>
    <submittedName>
        <fullName evidence="3">10213_t:CDS:1</fullName>
    </submittedName>
</protein>
<dbReference type="InterPro" id="IPR018289">
    <property type="entry name" value="MULE_transposase_dom"/>
</dbReference>
<organism evidence="3 4">
    <name type="scientific">Gigaspora margarita</name>
    <dbReference type="NCBI Taxonomy" id="4874"/>
    <lineage>
        <taxon>Eukaryota</taxon>
        <taxon>Fungi</taxon>
        <taxon>Fungi incertae sedis</taxon>
        <taxon>Mucoromycota</taxon>
        <taxon>Glomeromycotina</taxon>
        <taxon>Glomeromycetes</taxon>
        <taxon>Diversisporales</taxon>
        <taxon>Gigasporaceae</taxon>
        <taxon>Gigaspora</taxon>
    </lineage>
</organism>
<feature type="region of interest" description="Disordered" evidence="1">
    <location>
        <begin position="291"/>
        <end position="319"/>
    </location>
</feature>
<dbReference type="EMBL" id="CAJVQB010011838">
    <property type="protein sequence ID" value="CAG8750803.1"/>
    <property type="molecule type" value="Genomic_DNA"/>
</dbReference>
<dbReference type="InterPro" id="IPR031052">
    <property type="entry name" value="FHY3/FAR1"/>
</dbReference>
<dbReference type="Pfam" id="PF10551">
    <property type="entry name" value="MULE"/>
    <property type="match status" value="1"/>
</dbReference>
<dbReference type="PANTHER" id="PTHR31669">
    <property type="entry name" value="PROTEIN FAR1-RELATED SEQUENCE 10-RELATED"/>
    <property type="match status" value="1"/>
</dbReference>
<accession>A0ABN7VC72</accession>
<feature type="domain" description="MULE transposase" evidence="2">
    <location>
        <begin position="171"/>
        <end position="243"/>
    </location>
</feature>
<name>A0ABN7VC72_GIGMA</name>
<evidence type="ECO:0000313" key="3">
    <source>
        <dbReference type="EMBL" id="CAG8750803.1"/>
    </source>
</evidence>
<comment type="caution">
    <text evidence="3">The sequence shown here is derived from an EMBL/GenBank/DDBJ whole genome shotgun (WGS) entry which is preliminary data.</text>
</comment>
<evidence type="ECO:0000256" key="1">
    <source>
        <dbReference type="SAM" id="MobiDB-lite"/>
    </source>
</evidence>
<keyword evidence="4" id="KW-1185">Reference proteome</keyword>
<sequence length="326" mass="37432">MHNKDERDDGLTIVAVQENEELGFSEEKLHEEGRFKSWEEALNTITIYAQQEGFGLRKGHSEKMSDGPTKDNPLSNVYITTLSNTHNHSLSPNRERFFNGIEFIQEICERVEFYINVIKLKPLQIKKALEKEFSDHKIYLSEKQKDLSNDAASLYENLLRKKEEDPHCNIILNDNTTKTNRYDMALLLFLCINNHGLSQLVECALMDNESADSYQWKTQILLTSSVITLPQVLFPEIDKALSHFLIPAMLKVQRLEIKSCLNYQASSITKAELMKYQEGLLSELQEDVLVDSSDKDDGEMCSNNSDDSNDNEEDKENDQLVEIISL</sequence>
<evidence type="ECO:0000259" key="2">
    <source>
        <dbReference type="Pfam" id="PF10551"/>
    </source>
</evidence>